<sequence length="335" mass="37782">MPELRNQQPWLLVLLLSWSLLSVSLPAQAGSDEQWQVISLLPANGVYQADTLQQLVRASESLWQLKTPQQQPLIRQLDSLASMNVIVAQQQDIRFRRLIEQRELSQAGLKRLARLVEQHPLLQRRLVSADGQATHLWLRLSAGAPSDSLQRLTDQLQQQLALSGQPCIQQAVQQGPLYGQQMSRWHYQLTAASRQQADGRRALQQLARAQQQLSQSDAAPAALDGRLYSAVDLLRYLGNLLGDQLLDEQGLPRDNNTLAQMYMMAESLRSRDLHSLARPDFRQLQLVAIGHRQPLAAPSLDHYQLIHTSHWQADTQSYRVLDCRSPALISAETSL</sequence>
<proteinExistence type="predicted"/>
<name>A0ABV7VMB1_9GAMM</name>
<reference evidence="3" key="1">
    <citation type="journal article" date="2019" name="Int. J. Syst. Evol. Microbiol.">
        <title>The Global Catalogue of Microorganisms (GCM) 10K type strain sequencing project: providing services to taxonomists for standard genome sequencing and annotation.</title>
        <authorList>
            <consortium name="The Broad Institute Genomics Platform"/>
            <consortium name="The Broad Institute Genome Sequencing Center for Infectious Disease"/>
            <person name="Wu L."/>
            <person name="Ma J."/>
        </authorList>
    </citation>
    <scope>NUCLEOTIDE SEQUENCE [LARGE SCALE GENOMIC DNA]</scope>
    <source>
        <strain evidence="3">KCTC 42424</strain>
    </source>
</reference>
<evidence type="ECO:0000313" key="2">
    <source>
        <dbReference type="EMBL" id="MFC3678671.1"/>
    </source>
</evidence>
<organism evidence="2 3">
    <name type="scientific">Bacterioplanoides pacificum</name>
    <dbReference type="NCBI Taxonomy" id="1171596"/>
    <lineage>
        <taxon>Bacteria</taxon>
        <taxon>Pseudomonadati</taxon>
        <taxon>Pseudomonadota</taxon>
        <taxon>Gammaproteobacteria</taxon>
        <taxon>Oceanospirillales</taxon>
        <taxon>Oceanospirillaceae</taxon>
        <taxon>Bacterioplanoides</taxon>
    </lineage>
</organism>
<gene>
    <name evidence="2" type="ORF">ACFOMG_00930</name>
</gene>
<comment type="caution">
    <text evidence="2">The sequence shown here is derived from an EMBL/GenBank/DDBJ whole genome shotgun (WGS) entry which is preliminary data.</text>
</comment>
<dbReference type="RefSeq" id="WP_376864221.1">
    <property type="nucleotide sequence ID" value="NZ_JBHRYB010000001.1"/>
</dbReference>
<protein>
    <submittedName>
        <fullName evidence="2">Uncharacterized protein</fullName>
    </submittedName>
</protein>
<keyword evidence="1" id="KW-0732">Signal</keyword>
<dbReference type="Proteomes" id="UP001595722">
    <property type="component" value="Unassembled WGS sequence"/>
</dbReference>
<keyword evidence="3" id="KW-1185">Reference proteome</keyword>
<feature type="signal peptide" evidence="1">
    <location>
        <begin position="1"/>
        <end position="29"/>
    </location>
</feature>
<evidence type="ECO:0000313" key="3">
    <source>
        <dbReference type="Proteomes" id="UP001595722"/>
    </source>
</evidence>
<feature type="chain" id="PRO_5046909818" evidence="1">
    <location>
        <begin position="30"/>
        <end position="335"/>
    </location>
</feature>
<dbReference type="EMBL" id="JBHRYB010000001">
    <property type="protein sequence ID" value="MFC3678671.1"/>
    <property type="molecule type" value="Genomic_DNA"/>
</dbReference>
<evidence type="ECO:0000256" key="1">
    <source>
        <dbReference type="SAM" id="SignalP"/>
    </source>
</evidence>
<accession>A0ABV7VMB1</accession>